<evidence type="ECO:0000313" key="4">
    <source>
        <dbReference type="Proteomes" id="UP000572268"/>
    </source>
</evidence>
<organism evidence="2 3">
    <name type="scientific">Perkinsus olseni</name>
    <name type="common">Perkinsus atlanticus</name>
    <dbReference type="NCBI Taxonomy" id="32597"/>
    <lineage>
        <taxon>Eukaryota</taxon>
        <taxon>Sar</taxon>
        <taxon>Alveolata</taxon>
        <taxon>Perkinsozoa</taxon>
        <taxon>Perkinsea</taxon>
        <taxon>Perkinsida</taxon>
        <taxon>Perkinsidae</taxon>
        <taxon>Perkinsus</taxon>
    </lineage>
</organism>
<name>A0A7J6LXI9_PEROL</name>
<reference evidence="3 4" key="1">
    <citation type="submission" date="2020-04" db="EMBL/GenBank/DDBJ databases">
        <title>Perkinsus olseni comparative genomics.</title>
        <authorList>
            <person name="Bogema D.R."/>
        </authorList>
    </citation>
    <scope>NUCLEOTIDE SEQUENCE [LARGE SCALE GENOMIC DNA]</scope>
    <source>
        <strain evidence="2">ATCC PRA-179</strain>
        <strain evidence="1">ATCC PRA-31</strain>
    </source>
</reference>
<dbReference type="OrthoDB" id="10386618at2759"/>
<dbReference type="EMBL" id="JABAHT010000128">
    <property type="protein sequence ID" value="KAF4664018.1"/>
    <property type="molecule type" value="Genomic_DNA"/>
</dbReference>
<sequence>YFSEIDLRRLFEYTDPTDLTSKDTLRDTTDSDARKMMLEKLEEDLGGVASFMEQCHGMTIDFSDYGQLYKK</sequence>
<dbReference type="Proteomes" id="UP000572268">
    <property type="component" value="Unassembled WGS sequence"/>
</dbReference>
<dbReference type="EMBL" id="JABANN010000426">
    <property type="protein sequence ID" value="KAF4659533.1"/>
    <property type="molecule type" value="Genomic_DNA"/>
</dbReference>
<dbReference type="AlphaFoldDB" id="A0A7J6LXI9"/>
<proteinExistence type="predicted"/>
<gene>
    <name evidence="1" type="ORF">FOL46_006562</name>
    <name evidence="2" type="ORF">FOZ61_001199</name>
</gene>
<evidence type="ECO:0000313" key="3">
    <source>
        <dbReference type="Proteomes" id="UP000570595"/>
    </source>
</evidence>
<feature type="non-terminal residue" evidence="2">
    <location>
        <position position="71"/>
    </location>
</feature>
<dbReference type="Proteomes" id="UP000570595">
    <property type="component" value="Unassembled WGS sequence"/>
</dbReference>
<evidence type="ECO:0000313" key="1">
    <source>
        <dbReference type="EMBL" id="KAF4659533.1"/>
    </source>
</evidence>
<protein>
    <submittedName>
        <fullName evidence="2">Uncharacterized protein</fullName>
    </submittedName>
</protein>
<comment type="caution">
    <text evidence="2">The sequence shown here is derived from an EMBL/GenBank/DDBJ whole genome shotgun (WGS) entry which is preliminary data.</text>
</comment>
<accession>A0A7J6LXI9</accession>
<evidence type="ECO:0000313" key="2">
    <source>
        <dbReference type="EMBL" id="KAF4664018.1"/>
    </source>
</evidence>